<dbReference type="PROSITE" id="PS51504">
    <property type="entry name" value="H15"/>
    <property type="match status" value="1"/>
</dbReference>
<gene>
    <name evidence="10" type="primary">H1</name>
</gene>
<organism evidence="10">
    <name type="scientific">Clunio marinus</name>
    <dbReference type="NCBI Taxonomy" id="568069"/>
    <lineage>
        <taxon>Eukaryota</taxon>
        <taxon>Metazoa</taxon>
        <taxon>Ecdysozoa</taxon>
        <taxon>Arthropoda</taxon>
        <taxon>Hexapoda</taxon>
        <taxon>Insecta</taxon>
        <taxon>Pterygota</taxon>
        <taxon>Neoptera</taxon>
        <taxon>Endopterygota</taxon>
        <taxon>Diptera</taxon>
        <taxon>Nematocera</taxon>
        <taxon>Chironomoidea</taxon>
        <taxon>Chironomidae</taxon>
        <taxon>Clunio</taxon>
    </lineage>
</organism>
<dbReference type="EMBL" id="LN833886">
    <property type="protein sequence ID" value="CRG62827.1"/>
    <property type="molecule type" value="Genomic_DNA"/>
</dbReference>
<dbReference type="GO" id="GO:0005634">
    <property type="term" value="C:nucleus"/>
    <property type="evidence" value="ECO:0007669"/>
    <property type="project" value="UniProtKB-SubCell"/>
</dbReference>
<comment type="subcellular location">
    <subcellularLocation>
        <location evidence="3">Chromosome</location>
    </subcellularLocation>
    <subcellularLocation>
        <location evidence="2 7">Nucleus</location>
    </subcellularLocation>
</comment>
<evidence type="ECO:0000256" key="3">
    <source>
        <dbReference type="ARBA" id="ARBA00004286"/>
    </source>
</evidence>
<dbReference type="PRINTS" id="PR00624">
    <property type="entry name" value="HISTONEH5"/>
</dbReference>
<feature type="domain" description="H15" evidence="9">
    <location>
        <begin position="36"/>
        <end position="110"/>
    </location>
</feature>
<proteinExistence type="inferred from homology"/>
<dbReference type="GO" id="GO:0006334">
    <property type="term" value="P:nucleosome assembly"/>
    <property type="evidence" value="ECO:0007669"/>
    <property type="project" value="InterPro"/>
</dbReference>
<evidence type="ECO:0000313" key="10">
    <source>
        <dbReference type="EMBL" id="CRG62827.1"/>
    </source>
</evidence>
<keyword evidence="5 7" id="KW-0238">DNA-binding</keyword>
<evidence type="ECO:0000256" key="4">
    <source>
        <dbReference type="ARBA" id="ARBA00022454"/>
    </source>
</evidence>
<keyword evidence="6 7" id="KW-0539">Nucleus</keyword>
<dbReference type="GO" id="GO:0045910">
    <property type="term" value="P:negative regulation of DNA recombination"/>
    <property type="evidence" value="ECO:0007669"/>
    <property type="project" value="TreeGrafter"/>
</dbReference>
<dbReference type="InterPro" id="IPR036390">
    <property type="entry name" value="WH_DNA-bd_sf"/>
</dbReference>
<dbReference type="GO" id="GO:0031492">
    <property type="term" value="F:nucleosomal DNA binding"/>
    <property type="evidence" value="ECO:0007669"/>
    <property type="project" value="TreeGrafter"/>
</dbReference>
<sequence>MSEPAPVTVSAASEKEASPAKKAAKASVKPKKAPKSHPPVSDMIVAAIRTLKERGGSSLQAIKKYLAAQYKVDVEKLAPFIKKYLKSAVAKGQLLQTKGKGASGSFKLPAASKKEAAPKKPKTVKPKSVKPKKAAGEKKKTLAKKSVAKKPKAAGSPTKIKKPVAKSAKKPAIAKPPKNVSAKPKAAAKPKKAAAPKKVATSKKATTKKVSAAKKPTATKKAAK</sequence>
<feature type="compositionally biased region" description="Basic residues" evidence="8">
    <location>
        <begin position="119"/>
        <end position="133"/>
    </location>
</feature>
<dbReference type="GO" id="GO:0030527">
    <property type="term" value="F:structural constituent of chromatin"/>
    <property type="evidence" value="ECO:0007669"/>
    <property type="project" value="InterPro"/>
</dbReference>
<evidence type="ECO:0000256" key="5">
    <source>
        <dbReference type="ARBA" id="ARBA00023125"/>
    </source>
</evidence>
<feature type="region of interest" description="Disordered" evidence="8">
    <location>
        <begin position="1"/>
        <end position="40"/>
    </location>
</feature>
<feature type="compositionally biased region" description="Low complexity" evidence="8">
    <location>
        <begin position="196"/>
        <end position="216"/>
    </location>
</feature>
<dbReference type="InterPro" id="IPR005818">
    <property type="entry name" value="Histone_H1/H5_H15"/>
</dbReference>
<feature type="compositionally biased region" description="Basic residues" evidence="8">
    <location>
        <begin position="159"/>
        <end position="169"/>
    </location>
</feature>
<dbReference type="FunFam" id="1.10.10.10:FF:000140">
    <property type="entry name" value="Histone H1.0"/>
    <property type="match status" value="1"/>
</dbReference>
<feature type="compositionally biased region" description="Low complexity" evidence="8">
    <location>
        <begin position="170"/>
        <end position="185"/>
    </location>
</feature>
<comment type="similarity">
    <text evidence="7">Belongs to the histone H1/H5 family.</text>
</comment>
<evidence type="ECO:0000256" key="2">
    <source>
        <dbReference type="ARBA" id="ARBA00004123"/>
    </source>
</evidence>
<feature type="compositionally biased region" description="Basic residues" evidence="8">
    <location>
        <begin position="186"/>
        <end position="195"/>
    </location>
</feature>
<dbReference type="Gene3D" id="1.10.10.10">
    <property type="entry name" value="Winged helix-like DNA-binding domain superfamily/Winged helix DNA-binding domain"/>
    <property type="match status" value="1"/>
</dbReference>
<dbReference type="AlphaFoldDB" id="A0A1J1GJA7"/>
<name>A0A1J1GJA7_9DIPT</name>
<dbReference type="GO" id="GO:0030261">
    <property type="term" value="P:chromosome condensation"/>
    <property type="evidence" value="ECO:0007669"/>
    <property type="project" value="TreeGrafter"/>
</dbReference>
<comment type="function">
    <text evidence="1">Histones H1 are necessary for the condensation of nucleosome chains into higher-order structures.</text>
</comment>
<evidence type="ECO:0000259" key="9">
    <source>
        <dbReference type="PROSITE" id="PS51504"/>
    </source>
</evidence>
<evidence type="ECO:0000256" key="6">
    <source>
        <dbReference type="ARBA" id="ARBA00023242"/>
    </source>
</evidence>
<feature type="compositionally biased region" description="Basic residues" evidence="8">
    <location>
        <begin position="141"/>
        <end position="152"/>
    </location>
</feature>
<evidence type="ECO:0000256" key="1">
    <source>
        <dbReference type="ARBA" id="ARBA00002809"/>
    </source>
</evidence>
<dbReference type="GO" id="GO:0003690">
    <property type="term" value="F:double-stranded DNA binding"/>
    <property type="evidence" value="ECO:0007669"/>
    <property type="project" value="TreeGrafter"/>
</dbReference>
<reference evidence="10" key="1">
    <citation type="journal article" date="2012" name="PLoS ONE">
        <title>Genetic architecture of local adaptation in lunar and diurnal emergence times of the marine midge Clunio marinus (Chironomidae, Diptera).</title>
        <authorList>
            <person name="Kaiser T.S."/>
            <person name="Heckel D.G."/>
        </authorList>
    </citation>
    <scope>NUCLEOTIDE SEQUENCE</scope>
    <source>
        <strain evidence="10">Jean</strain>
    </source>
</reference>
<feature type="region of interest" description="Disordered" evidence="8">
    <location>
        <begin position="96"/>
        <end position="224"/>
    </location>
</feature>
<dbReference type="InterPro" id="IPR005819">
    <property type="entry name" value="H1/H5"/>
</dbReference>
<dbReference type="GO" id="GO:0000786">
    <property type="term" value="C:nucleosome"/>
    <property type="evidence" value="ECO:0007669"/>
    <property type="project" value="InterPro"/>
</dbReference>
<reference evidence="10" key="2">
    <citation type="submission" date="2015-03" db="EMBL/GenBank/DDBJ databases">
        <authorList>
            <person name="Murphy D."/>
        </authorList>
    </citation>
    <scope>NUCLEOTIDE SEQUENCE</scope>
    <source>
        <strain evidence="10">Jean</strain>
    </source>
</reference>
<accession>A0A1J1GJA7</accession>
<protein>
    <submittedName>
        <fullName evidence="10">Histone H1</fullName>
    </submittedName>
</protein>
<dbReference type="SMART" id="SM00526">
    <property type="entry name" value="H15"/>
    <property type="match status" value="1"/>
</dbReference>
<keyword evidence="4 7" id="KW-0158">Chromosome</keyword>
<dbReference type="PANTHER" id="PTHR11467:SF20">
    <property type="entry name" value="H15 DOMAIN-CONTAINING PROTEIN-RELATED"/>
    <property type="match status" value="1"/>
</dbReference>
<dbReference type="Pfam" id="PF00538">
    <property type="entry name" value="Linker_histone"/>
    <property type="match status" value="1"/>
</dbReference>
<feature type="compositionally biased region" description="Basic residues" evidence="8">
    <location>
        <begin position="22"/>
        <end position="35"/>
    </location>
</feature>
<evidence type="ECO:0000256" key="7">
    <source>
        <dbReference type="RuleBase" id="RU003894"/>
    </source>
</evidence>
<dbReference type="PANTHER" id="PTHR11467">
    <property type="entry name" value="HISTONE H1"/>
    <property type="match status" value="1"/>
</dbReference>
<dbReference type="InterPro" id="IPR036388">
    <property type="entry name" value="WH-like_DNA-bd_sf"/>
</dbReference>
<dbReference type="SUPFAM" id="SSF46785">
    <property type="entry name" value="Winged helix' DNA-binding domain"/>
    <property type="match status" value="1"/>
</dbReference>
<dbReference type="CDD" id="cd00073">
    <property type="entry name" value="H15"/>
    <property type="match status" value="1"/>
</dbReference>
<evidence type="ECO:0000256" key="8">
    <source>
        <dbReference type="SAM" id="MobiDB-lite"/>
    </source>
</evidence>